<sequence length="207" mass="22161">MTRPDTIDGVFDQLTLQDDSVPASTRASALRTARLVGYGLGFAALNTAIAYVLAGVNTFAFLSGVGFSALFAVAVAKVDRTVLLSLLSLIPAVLVVVGSVQFGIERGMDDRGERHVVTIIDHKVEFETMHSFLLRGDDAEVLPEPLEYVGKNPPYQVGDRLTVLVDIVGLRPAADVDPAGKLLLLILGVVGWTGVAVLAGWRGHRRR</sequence>
<proteinExistence type="predicted"/>
<keyword evidence="1" id="KW-0812">Transmembrane</keyword>
<feature type="transmembrane region" description="Helical" evidence="1">
    <location>
        <begin position="35"/>
        <end position="53"/>
    </location>
</feature>
<organism evidence="2 3">
    <name type="scientific">Luedemannella flava</name>
    <dbReference type="NCBI Taxonomy" id="349316"/>
    <lineage>
        <taxon>Bacteria</taxon>
        <taxon>Bacillati</taxon>
        <taxon>Actinomycetota</taxon>
        <taxon>Actinomycetes</taxon>
        <taxon>Micromonosporales</taxon>
        <taxon>Micromonosporaceae</taxon>
        <taxon>Luedemannella</taxon>
    </lineage>
</organism>
<feature type="transmembrane region" description="Helical" evidence="1">
    <location>
        <begin position="83"/>
        <end position="104"/>
    </location>
</feature>
<accession>A0ABP4YSK1</accession>
<evidence type="ECO:0000313" key="2">
    <source>
        <dbReference type="EMBL" id="GAA1825694.1"/>
    </source>
</evidence>
<reference evidence="3" key="1">
    <citation type="journal article" date="2019" name="Int. J. Syst. Evol. Microbiol.">
        <title>The Global Catalogue of Microorganisms (GCM) 10K type strain sequencing project: providing services to taxonomists for standard genome sequencing and annotation.</title>
        <authorList>
            <consortium name="The Broad Institute Genomics Platform"/>
            <consortium name="The Broad Institute Genome Sequencing Center for Infectious Disease"/>
            <person name="Wu L."/>
            <person name="Ma J."/>
        </authorList>
    </citation>
    <scope>NUCLEOTIDE SEQUENCE [LARGE SCALE GENOMIC DNA]</scope>
    <source>
        <strain evidence="3">JCM 13250</strain>
    </source>
</reference>
<name>A0ABP4YSK1_9ACTN</name>
<gene>
    <name evidence="2" type="ORF">GCM10009682_51840</name>
</gene>
<evidence type="ECO:0000256" key="1">
    <source>
        <dbReference type="SAM" id="Phobius"/>
    </source>
</evidence>
<evidence type="ECO:0000313" key="3">
    <source>
        <dbReference type="Proteomes" id="UP001500218"/>
    </source>
</evidence>
<keyword evidence="1" id="KW-0472">Membrane</keyword>
<dbReference type="EMBL" id="BAAALT010000223">
    <property type="protein sequence ID" value="GAA1825694.1"/>
    <property type="molecule type" value="Genomic_DNA"/>
</dbReference>
<feature type="transmembrane region" description="Helical" evidence="1">
    <location>
        <begin position="182"/>
        <end position="201"/>
    </location>
</feature>
<feature type="transmembrane region" description="Helical" evidence="1">
    <location>
        <begin position="59"/>
        <end position="76"/>
    </location>
</feature>
<dbReference type="Proteomes" id="UP001500218">
    <property type="component" value="Unassembled WGS sequence"/>
</dbReference>
<keyword evidence="3" id="KW-1185">Reference proteome</keyword>
<keyword evidence="1" id="KW-1133">Transmembrane helix</keyword>
<comment type="caution">
    <text evidence="2">The sequence shown here is derived from an EMBL/GenBank/DDBJ whole genome shotgun (WGS) entry which is preliminary data.</text>
</comment>
<protein>
    <submittedName>
        <fullName evidence="2">Uncharacterized protein</fullName>
    </submittedName>
</protein>